<dbReference type="SUPFAM" id="SSF47413">
    <property type="entry name" value="lambda repressor-like DNA-binding domains"/>
    <property type="match status" value="1"/>
</dbReference>
<dbReference type="InterPro" id="IPR010982">
    <property type="entry name" value="Lambda_DNA-bd_dom_sf"/>
</dbReference>
<proteinExistence type="predicted"/>
<dbReference type="CDD" id="cd00093">
    <property type="entry name" value="HTH_XRE"/>
    <property type="match status" value="1"/>
</dbReference>
<evidence type="ECO:0000313" key="2">
    <source>
        <dbReference type="Proteomes" id="UP000030635"/>
    </source>
</evidence>
<gene>
    <name evidence="1" type="ORF">U729_2579</name>
</gene>
<dbReference type="Proteomes" id="UP000030635">
    <property type="component" value="Chromosome"/>
</dbReference>
<dbReference type="InterPro" id="IPR001387">
    <property type="entry name" value="Cro/C1-type_HTH"/>
</dbReference>
<dbReference type="KEGG" id="cbv:U729_2579"/>
<accession>A0A0A7G0H0</accession>
<keyword evidence="2" id="KW-1185">Reference proteome</keyword>
<name>A0A0A7G0H0_9CLOT</name>
<dbReference type="AlphaFoldDB" id="A0A0A7G0H0"/>
<dbReference type="GO" id="GO:0003677">
    <property type="term" value="F:DNA binding"/>
    <property type="evidence" value="ECO:0007669"/>
    <property type="project" value="InterPro"/>
</dbReference>
<organism evidence="1 2">
    <name type="scientific">Clostridium baratii str. Sullivan</name>
    <dbReference type="NCBI Taxonomy" id="1415775"/>
    <lineage>
        <taxon>Bacteria</taxon>
        <taxon>Bacillati</taxon>
        <taxon>Bacillota</taxon>
        <taxon>Clostridia</taxon>
        <taxon>Eubacteriales</taxon>
        <taxon>Clostridiaceae</taxon>
        <taxon>Clostridium</taxon>
    </lineage>
</organism>
<dbReference type="RefSeq" id="WP_039315720.1">
    <property type="nucleotide sequence ID" value="NZ_CP006905.1"/>
</dbReference>
<dbReference type="eggNOG" id="ENOG503252R">
    <property type="taxonomic scope" value="Bacteria"/>
</dbReference>
<evidence type="ECO:0000313" key="1">
    <source>
        <dbReference type="EMBL" id="AIY84690.1"/>
    </source>
</evidence>
<protein>
    <submittedName>
        <fullName evidence="1">Helix-turn-helix domain of resolvase family protein</fullName>
    </submittedName>
</protein>
<reference evidence="1 2" key="1">
    <citation type="journal article" date="2015" name="Infect. Genet. Evol.">
        <title>Genomic sequences of six botulinum neurotoxin-producing strains representing three clostridial species illustrate the mobility and diversity of botulinum neurotoxin genes.</title>
        <authorList>
            <person name="Smith T.J."/>
            <person name="Hill K.K."/>
            <person name="Xie G."/>
            <person name="Foley B.T."/>
            <person name="Williamson C.H."/>
            <person name="Foster J.T."/>
            <person name="Johnson S.L."/>
            <person name="Chertkov O."/>
            <person name="Teshima H."/>
            <person name="Gibbons H.S."/>
            <person name="Johnsky L.A."/>
            <person name="Karavis M.A."/>
            <person name="Smith L.A."/>
        </authorList>
    </citation>
    <scope>NUCLEOTIDE SEQUENCE [LARGE SCALE GENOMIC DNA]</scope>
    <source>
        <strain evidence="1">Sullivan</strain>
    </source>
</reference>
<sequence>MENILKSLIILNGKSIPEVAEEMNISRTSLYRKISGKSQFTRKEISELISILKIEPYKAMEIFFNIKVS</sequence>
<dbReference type="HOGENOM" id="CLU_066192_46_8_9"/>
<dbReference type="EMBL" id="CP006905">
    <property type="protein sequence ID" value="AIY84690.1"/>
    <property type="molecule type" value="Genomic_DNA"/>
</dbReference>